<accession>A0A0F8ZDY3</accession>
<proteinExistence type="predicted"/>
<name>A0A0F8ZDY3_9ZZZZ</name>
<gene>
    <name evidence="1" type="ORF">LCGC14_2786150</name>
</gene>
<comment type="caution">
    <text evidence="1">The sequence shown here is derived from an EMBL/GenBank/DDBJ whole genome shotgun (WGS) entry which is preliminary data.</text>
</comment>
<organism evidence="1">
    <name type="scientific">marine sediment metagenome</name>
    <dbReference type="NCBI Taxonomy" id="412755"/>
    <lineage>
        <taxon>unclassified sequences</taxon>
        <taxon>metagenomes</taxon>
        <taxon>ecological metagenomes</taxon>
    </lineage>
</organism>
<sequence>MNIVTRSFCPDCNVEHRGLTKGGLPVQFIGETGRFPHADVCTGGGDIWVQVYAGETEEEAPPLGLL</sequence>
<dbReference type="AlphaFoldDB" id="A0A0F8ZDY3"/>
<evidence type="ECO:0000313" key="1">
    <source>
        <dbReference type="EMBL" id="KKK84160.1"/>
    </source>
</evidence>
<dbReference type="EMBL" id="LAZR01051898">
    <property type="protein sequence ID" value="KKK84160.1"/>
    <property type="molecule type" value="Genomic_DNA"/>
</dbReference>
<reference evidence="1" key="1">
    <citation type="journal article" date="2015" name="Nature">
        <title>Complex archaea that bridge the gap between prokaryotes and eukaryotes.</title>
        <authorList>
            <person name="Spang A."/>
            <person name="Saw J.H."/>
            <person name="Jorgensen S.L."/>
            <person name="Zaremba-Niedzwiedzka K."/>
            <person name="Martijn J."/>
            <person name="Lind A.E."/>
            <person name="van Eijk R."/>
            <person name="Schleper C."/>
            <person name="Guy L."/>
            <person name="Ettema T.J."/>
        </authorList>
    </citation>
    <scope>NUCLEOTIDE SEQUENCE</scope>
</reference>
<protein>
    <submittedName>
        <fullName evidence="1">Uncharacterized protein</fullName>
    </submittedName>
</protein>